<dbReference type="AlphaFoldDB" id="A0A1E4U197"/>
<evidence type="ECO:0000256" key="5">
    <source>
        <dbReference type="SAM" id="MobiDB-lite"/>
    </source>
</evidence>
<evidence type="ECO:0000256" key="4">
    <source>
        <dbReference type="PROSITE-ProRule" id="PRU00708"/>
    </source>
</evidence>
<feature type="repeat" description="PPR" evidence="4">
    <location>
        <begin position="296"/>
        <end position="330"/>
    </location>
</feature>
<evidence type="ECO:0000256" key="2">
    <source>
        <dbReference type="ARBA" id="ARBA00022737"/>
    </source>
</evidence>
<comment type="subcellular location">
    <subcellularLocation>
        <location evidence="1">Mitochondrion</location>
    </subcellularLocation>
</comment>
<dbReference type="GO" id="GO:0005739">
    <property type="term" value="C:mitochondrion"/>
    <property type="evidence" value="ECO:0007669"/>
    <property type="project" value="UniProtKB-SubCell"/>
</dbReference>
<accession>A0A1E4U197</accession>
<evidence type="ECO:0000256" key="3">
    <source>
        <dbReference type="ARBA" id="ARBA00044527"/>
    </source>
</evidence>
<feature type="compositionally biased region" description="Polar residues" evidence="5">
    <location>
        <begin position="1"/>
        <end position="30"/>
    </location>
</feature>
<organism evidence="6 7">
    <name type="scientific">Pachysolen tannophilus NRRL Y-2460</name>
    <dbReference type="NCBI Taxonomy" id="669874"/>
    <lineage>
        <taxon>Eukaryota</taxon>
        <taxon>Fungi</taxon>
        <taxon>Dikarya</taxon>
        <taxon>Ascomycota</taxon>
        <taxon>Saccharomycotina</taxon>
        <taxon>Pichiomycetes</taxon>
        <taxon>Pachysolenaceae</taxon>
        <taxon>Pachysolen</taxon>
    </lineage>
</organism>
<sequence length="693" mass="80272">MRFNSTAAVDSEQSVATESVADTTDAVTETQHQRPRRLNFGQALDKIIQDEGIKDVDTLINRFQNFLEKEQKYKRISTSMATGLLIYKSNALMDKLEKLNTGAEGLSTATLNYKVLSILINYQLANVSQFNRVMFDYLKDGKPNDSLSLWIEFIEYSKSLPDDLKNAFIAVRNPIYEKAELSIVYLSYLYSCFLNKQQPSLEFYHSLIQDSNYTPSYRALNLYMSRLRSSSIDNIKEFEKFFQNFIRTCELEAMDPNSETFAIENLKAAQQYKISIIDNNYRNILKISKLKEIPVTEESFQKLMHAYSLVSNPAKAQVVWNEMIQRNITPSISSWNELLYSFSKVKKNFTKEQKDENLLKIEKTFNYILENVGINQDTIKYLICGYIANDEFEKSFKLIQELSSPKGSFNGLKINNDIKIAYILELLFKDKLAESEKIFQSFVGEKDSDFKPDIKVFNSFLTKYCGLKKFDKCEELINIMQDKYDLKPDIATYTILINLMFKYSVERNEKFDIKTTLSNIIQDMKQNNIEFNTTYNLTTIIDGLYKFQEFEIARLLTHYMVENKVPMSLKTYTTIINAESKSGDITIAEEFFKKSIKSGFKISTSFFNNIIDGCVKSDYINKAIKYYELLKNDKNSKGRTIRNKPLLMAILEDLSSCLTTDKDFKLGDGIPKILKQLKEKDVELPDKLNEVIL</sequence>
<feature type="region of interest" description="Disordered" evidence="5">
    <location>
        <begin position="1"/>
        <end position="34"/>
    </location>
</feature>
<dbReference type="InterPro" id="IPR051222">
    <property type="entry name" value="PPR/CCM1_RNA-binding"/>
</dbReference>
<evidence type="ECO:0000256" key="1">
    <source>
        <dbReference type="ARBA" id="ARBA00004173"/>
    </source>
</evidence>
<dbReference type="OrthoDB" id="185373at2759"/>
<dbReference type="STRING" id="669874.A0A1E4U197"/>
<protein>
    <recommendedName>
        <fullName evidence="3">Mitochondrial 15S rRNA processing factor CCM1</fullName>
    </recommendedName>
</protein>
<keyword evidence="7" id="KW-1185">Reference proteome</keyword>
<name>A0A1E4U197_PACTA</name>
<evidence type="ECO:0000313" key="6">
    <source>
        <dbReference type="EMBL" id="ODV97749.1"/>
    </source>
</evidence>
<dbReference type="InterPro" id="IPR011990">
    <property type="entry name" value="TPR-like_helical_dom_sf"/>
</dbReference>
<dbReference type="Pfam" id="PF13041">
    <property type="entry name" value="PPR_2"/>
    <property type="match status" value="1"/>
</dbReference>
<dbReference type="PROSITE" id="PS51375">
    <property type="entry name" value="PPR"/>
    <property type="match status" value="2"/>
</dbReference>
<dbReference type="InterPro" id="IPR002885">
    <property type="entry name" value="PPR_rpt"/>
</dbReference>
<proteinExistence type="predicted"/>
<keyword evidence="2" id="KW-0677">Repeat</keyword>
<reference evidence="7" key="1">
    <citation type="submission" date="2016-05" db="EMBL/GenBank/DDBJ databases">
        <title>Comparative genomics of biotechnologically important yeasts.</title>
        <authorList>
            <consortium name="DOE Joint Genome Institute"/>
            <person name="Riley R."/>
            <person name="Haridas S."/>
            <person name="Wolfe K.H."/>
            <person name="Lopes M.R."/>
            <person name="Hittinger C.T."/>
            <person name="Goker M."/>
            <person name="Salamov A."/>
            <person name="Wisecaver J."/>
            <person name="Long T.M."/>
            <person name="Aerts A.L."/>
            <person name="Barry K."/>
            <person name="Choi C."/>
            <person name="Clum A."/>
            <person name="Coughlan A.Y."/>
            <person name="Deshpande S."/>
            <person name="Douglass A.P."/>
            <person name="Hanson S.J."/>
            <person name="Klenk H.-P."/>
            <person name="Labutti K."/>
            <person name="Lapidus A."/>
            <person name="Lindquist E."/>
            <person name="Lipzen A."/>
            <person name="Meier-Kolthoff J.P."/>
            <person name="Ohm R.A."/>
            <person name="Otillar R.P."/>
            <person name="Pangilinan J."/>
            <person name="Peng Y."/>
            <person name="Rokas A."/>
            <person name="Rosa C.A."/>
            <person name="Scheuner C."/>
            <person name="Sibirny A.A."/>
            <person name="Slot J.C."/>
            <person name="Stielow J.B."/>
            <person name="Sun H."/>
            <person name="Kurtzman C.P."/>
            <person name="Blackwell M."/>
            <person name="Grigoriev I.V."/>
            <person name="Jeffries T.W."/>
        </authorList>
    </citation>
    <scope>NUCLEOTIDE SEQUENCE [LARGE SCALE GENOMIC DNA]</scope>
    <source>
        <strain evidence="7">NRRL Y-2460</strain>
    </source>
</reference>
<dbReference type="Proteomes" id="UP000094236">
    <property type="component" value="Unassembled WGS sequence"/>
</dbReference>
<gene>
    <name evidence="6" type="ORF">PACTADRAFT_31182</name>
</gene>
<feature type="repeat" description="PPR" evidence="4">
    <location>
        <begin position="568"/>
        <end position="602"/>
    </location>
</feature>
<dbReference type="Pfam" id="PF01535">
    <property type="entry name" value="PPR"/>
    <property type="match status" value="2"/>
</dbReference>
<evidence type="ECO:0000313" key="7">
    <source>
        <dbReference type="Proteomes" id="UP000094236"/>
    </source>
</evidence>
<dbReference type="EMBL" id="KV454011">
    <property type="protein sequence ID" value="ODV97749.1"/>
    <property type="molecule type" value="Genomic_DNA"/>
</dbReference>
<dbReference type="Gene3D" id="1.25.40.10">
    <property type="entry name" value="Tetratricopeptide repeat domain"/>
    <property type="match status" value="3"/>
</dbReference>
<dbReference type="PANTHER" id="PTHR47942">
    <property type="entry name" value="TETRATRICOPEPTIDE REPEAT (TPR)-LIKE SUPERFAMILY PROTEIN-RELATED"/>
    <property type="match status" value="1"/>
</dbReference>